<accession>A0ABX2VWQ2</accession>
<dbReference type="EMBL" id="EQ999977">
    <property type="protein sequence ID" value="OAT01580.1"/>
    <property type="molecule type" value="Genomic_DNA"/>
</dbReference>
<keyword evidence="2" id="KW-1185">Reference proteome</keyword>
<sequence length="328" mass="35763">MGGPNLSDLRNAYASKEKPVTVSVVPILDSDISDLKCVGGDYSFGNLAPLTDGTLASTRPDHFYGARGMHALQSYQQDGLGSTYDNSAYTLTSTYHGGTLKLYTTHLTESKGSGDRPEYIMTQLNTWGMTGNLIANETYSNAQSQLLHSRSQHQMGSEAAPTVDDSDVSTLSDEAEYSKAQWSFAAPTEEGEEEILSRNSKRPRVETMTCTRPASLLGVDQTAWKIHRLSGSEGKVGIWGLGCNVAANGRDIVRVTGTKNDASSLCEIKFNFHEYSAPCARIHAGGKVNRALKFSILLHLLGQNHQSVRAPTSPRNNWYRRSGMIFTS</sequence>
<reference evidence="2" key="1">
    <citation type="journal article" date="2015" name="PLoS Genet.">
        <title>The dynamic genome and transcriptome of the human fungal pathogen Blastomyces and close relative Emmonsia.</title>
        <authorList>
            <person name="Munoz J.F."/>
            <person name="Gauthier G.M."/>
            <person name="Desjardins C.A."/>
            <person name="Gallo J.E."/>
            <person name="Holder J."/>
            <person name="Sullivan T.D."/>
            <person name="Marty A.J."/>
            <person name="Carmen J.C."/>
            <person name="Chen Z."/>
            <person name="Ding L."/>
            <person name="Gujja S."/>
            <person name="Magrini V."/>
            <person name="Misas E."/>
            <person name="Mitreva M."/>
            <person name="Priest M."/>
            <person name="Saif S."/>
            <person name="Whiston E.A."/>
            <person name="Young S."/>
            <person name="Zeng Q."/>
            <person name="Goldman W.E."/>
            <person name="Mardis E.R."/>
            <person name="Taylor J.W."/>
            <person name="McEwen J.G."/>
            <person name="Clay O.K."/>
            <person name="Klein B.S."/>
            <person name="Cuomo C.A."/>
        </authorList>
    </citation>
    <scope>NUCLEOTIDE SEQUENCE [LARGE SCALE GENOMIC DNA]</scope>
    <source>
        <strain evidence="2">ER-3 / ATCC MYA-2586</strain>
    </source>
</reference>
<organism evidence="1 2">
    <name type="scientific">Ajellomyces dermatitidis (strain ER-3 / ATCC MYA-2586)</name>
    <name type="common">Blastomyces dermatitidis</name>
    <dbReference type="NCBI Taxonomy" id="559297"/>
    <lineage>
        <taxon>Eukaryota</taxon>
        <taxon>Fungi</taxon>
        <taxon>Dikarya</taxon>
        <taxon>Ascomycota</taxon>
        <taxon>Pezizomycotina</taxon>
        <taxon>Eurotiomycetes</taxon>
        <taxon>Eurotiomycetidae</taxon>
        <taxon>Onygenales</taxon>
        <taxon>Ajellomycetaceae</taxon>
        <taxon>Blastomyces</taxon>
    </lineage>
</organism>
<protein>
    <submittedName>
        <fullName evidence="1">Uncharacterized protein</fullName>
    </submittedName>
</protein>
<dbReference type="RefSeq" id="XP_045281307.1">
    <property type="nucleotide sequence ID" value="XM_045426295.1"/>
</dbReference>
<dbReference type="GeneID" id="69032037"/>
<evidence type="ECO:0000313" key="2">
    <source>
        <dbReference type="Proteomes" id="UP000002039"/>
    </source>
</evidence>
<proteinExistence type="predicted"/>
<name>A0ABX2VWQ2_AJEDR</name>
<gene>
    <name evidence="1" type="ORF">BDCG_17145</name>
</gene>
<evidence type="ECO:0000313" key="1">
    <source>
        <dbReference type="EMBL" id="OAT01580.1"/>
    </source>
</evidence>
<dbReference type="Proteomes" id="UP000002039">
    <property type="component" value="Unassembled WGS sequence"/>
</dbReference>